<organism evidence="2 3">
    <name type="scientific">Nannocystis bainbridge</name>
    <dbReference type="NCBI Taxonomy" id="2995303"/>
    <lineage>
        <taxon>Bacteria</taxon>
        <taxon>Pseudomonadati</taxon>
        <taxon>Myxococcota</taxon>
        <taxon>Polyangia</taxon>
        <taxon>Nannocystales</taxon>
        <taxon>Nannocystaceae</taxon>
        <taxon>Nannocystis</taxon>
    </lineage>
</organism>
<dbReference type="Proteomes" id="UP001221686">
    <property type="component" value="Unassembled WGS sequence"/>
</dbReference>
<evidence type="ECO:0008006" key="4">
    <source>
        <dbReference type="Google" id="ProtNLM"/>
    </source>
</evidence>
<keyword evidence="3" id="KW-1185">Reference proteome</keyword>
<proteinExistence type="predicted"/>
<gene>
    <name evidence="2" type="ORF">POL25_04780</name>
</gene>
<keyword evidence="1" id="KW-1133">Transmembrane helix</keyword>
<reference evidence="2 3" key="1">
    <citation type="submission" date="2022-11" db="EMBL/GenBank/DDBJ databases">
        <title>Minimal conservation of predation-associated metabolite biosynthetic gene clusters underscores biosynthetic potential of Myxococcota including descriptions for ten novel species: Archangium lansinium sp. nov., Myxococcus landrumus sp. nov., Nannocystis bai.</title>
        <authorList>
            <person name="Ahearne A."/>
            <person name="Stevens C."/>
            <person name="Dowd S."/>
        </authorList>
    </citation>
    <scope>NUCLEOTIDE SEQUENCE [LARGE SCALE GENOMIC DNA]</scope>
    <source>
        <strain evidence="2 3">BB15-2</strain>
    </source>
</reference>
<keyword evidence="1" id="KW-0472">Membrane</keyword>
<accession>A0ABT5DTZ6</accession>
<evidence type="ECO:0000313" key="3">
    <source>
        <dbReference type="Proteomes" id="UP001221686"/>
    </source>
</evidence>
<feature type="transmembrane region" description="Helical" evidence="1">
    <location>
        <begin position="42"/>
        <end position="62"/>
    </location>
</feature>
<comment type="caution">
    <text evidence="2">The sequence shown here is derived from an EMBL/GenBank/DDBJ whole genome shotgun (WGS) entry which is preliminary data.</text>
</comment>
<protein>
    <recommendedName>
        <fullName evidence="4">DUF883 domain-containing protein</fullName>
    </recommendedName>
</protein>
<keyword evidence="1" id="KW-0812">Transmembrane</keyword>
<dbReference type="EMBL" id="JAQNDL010000001">
    <property type="protein sequence ID" value="MDC0716193.1"/>
    <property type="molecule type" value="Genomic_DNA"/>
</dbReference>
<evidence type="ECO:0000313" key="2">
    <source>
        <dbReference type="EMBL" id="MDC0716193.1"/>
    </source>
</evidence>
<sequence length="65" mass="7262">MKTKEEIELDNALFSLTGQLRAFSSNYENAAWELRRKIVHEVAWTTAAGLVLGGVVGGFIALRRR</sequence>
<name>A0ABT5DTZ6_9BACT</name>
<evidence type="ECO:0000256" key="1">
    <source>
        <dbReference type="SAM" id="Phobius"/>
    </source>
</evidence>
<dbReference type="RefSeq" id="WP_272084640.1">
    <property type="nucleotide sequence ID" value="NZ_JAQNDL010000001.1"/>
</dbReference>